<reference evidence="12 13" key="1">
    <citation type="submission" date="2024-01" db="EMBL/GenBank/DDBJ databases">
        <title>The complete chloroplast genome sequence of Lithospermum erythrorhizon: insights into the phylogenetic relationship among Boraginaceae species and the maternal lineages of purple gromwells.</title>
        <authorList>
            <person name="Okada T."/>
            <person name="Watanabe K."/>
        </authorList>
    </citation>
    <scope>NUCLEOTIDE SEQUENCE [LARGE SCALE GENOMIC DNA]</scope>
</reference>
<sequence length="424" mass="47420">MDDRLSNGAVMGLDLNQEPRELLPTYQDLIDQLESTQSRIRERIRHLGEVIERARDLRQQARSSRELLYPSFQSFVENSHASLEIMRNVGNEGGESSRVDGVDVMERNNGIEKKYKRNSNQLVARALEMDPKIKKIVKEGGGNFYDCNICLEMAKDPILTNCGHLFCWACFFKLPHQDSTSKECPVCMGEVSDNSIVPIYGNGNDSGALKTESLFKVPSRPKAQRIEGGRQLRMTHGLSVPVSEALRRIRTSIGAIGGHFWEMPRHENSNYNVGSQNAQIPQTTDGLHHLPHHPGLTVSSENSSLSDISTALTDAEGIVDEIETYIGERLWHTQNLLSDMQTRTSLSSNDPDPVTVNDAVLQTENRSLNSAITPASWTTFETLNDGASIFDIPPLQPSSSSRRRSRRLLDADRGSSHQSRRRLN</sequence>
<dbReference type="PROSITE" id="PS50089">
    <property type="entry name" value="ZF_RING_2"/>
    <property type="match status" value="1"/>
</dbReference>
<dbReference type="InterPro" id="IPR045103">
    <property type="entry name" value="RNF5/RNF185-like"/>
</dbReference>
<dbReference type="GO" id="GO:0016874">
    <property type="term" value="F:ligase activity"/>
    <property type="evidence" value="ECO:0007669"/>
    <property type="project" value="UniProtKB-KW"/>
</dbReference>
<comment type="pathway">
    <text evidence="2 9">Protein modification; protein ubiquitination.</text>
</comment>
<keyword evidence="12" id="KW-0436">Ligase</keyword>
<evidence type="ECO:0000313" key="12">
    <source>
        <dbReference type="EMBL" id="GAA0145293.1"/>
    </source>
</evidence>
<dbReference type="GO" id="GO:0006511">
    <property type="term" value="P:ubiquitin-dependent protein catabolic process"/>
    <property type="evidence" value="ECO:0007669"/>
    <property type="project" value="UniProtKB-UniRule"/>
</dbReference>
<evidence type="ECO:0000256" key="1">
    <source>
        <dbReference type="ARBA" id="ARBA00000900"/>
    </source>
</evidence>
<evidence type="ECO:0000256" key="9">
    <source>
        <dbReference type="RuleBase" id="RU369090"/>
    </source>
</evidence>
<evidence type="ECO:0000256" key="2">
    <source>
        <dbReference type="ARBA" id="ARBA00004906"/>
    </source>
</evidence>
<dbReference type="PANTHER" id="PTHR12313">
    <property type="entry name" value="E3 UBIQUITIN-PROTEIN LIGASE RNF5-RELATED"/>
    <property type="match status" value="1"/>
</dbReference>
<comment type="subcellular location">
    <subcellularLocation>
        <location evidence="9">Endoplasmic reticulum membrane</location>
        <topology evidence="9">Single-pass type IV membrane protein</topology>
    </subcellularLocation>
</comment>
<keyword evidence="9" id="KW-0256">Endoplasmic reticulum</keyword>
<evidence type="ECO:0000256" key="3">
    <source>
        <dbReference type="ARBA" id="ARBA00022679"/>
    </source>
</evidence>
<dbReference type="GO" id="GO:0005789">
    <property type="term" value="C:endoplasmic reticulum membrane"/>
    <property type="evidence" value="ECO:0007669"/>
    <property type="project" value="UniProtKB-SubCell"/>
</dbReference>
<evidence type="ECO:0000256" key="5">
    <source>
        <dbReference type="ARBA" id="ARBA00022771"/>
    </source>
</evidence>
<name>A0AAV3P5L5_LITER</name>
<protein>
    <recommendedName>
        <fullName evidence="9">E3 ubiquitin-protein ligase RMA</fullName>
        <ecNumber evidence="9">2.3.2.27</ecNumber>
    </recommendedName>
    <alternativeName>
        <fullName evidence="9">Protein RING membrane-anchor</fullName>
    </alternativeName>
    <alternativeName>
        <fullName evidence="9">RING-type E3 ubiquitin transferase RMA</fullName>
    </alternativeName>
</protein>
<dbReference type="GO" id="GO:0008270">
    <property type="term" value="F:zinc ion binding"/>
    <property type="evidence" value="ECO:0007669"/>
    <property type="project" value="UniProtKB-KW"/>
</dbReference>
<comment type="function">
    <text evidence="9">E3 ubiquitin-protein ligase.</text>
</comment>
<proteinExistence type="predicted"/>
<dbReference type="InterPro" id="IPR027370">
    <property type="entry name" value="Znf-RING_euk"/>
</dbReference>
<dbReference type="EC" id="2.3.2.27" evidence="9"/>
<feature type="domain" description="RING-type" evidence="11">
    <location>
        <begin position="147"/>
        <end position="187"/>
    </location>
</feature>
<evidence type="ECO:0000256" key="4">
    <source>
        <dbReference type="ARBA" id="ARBA00022723"/>
    </source>
</evidence>
<dbReference type="Proteomes" id="UP001454036">
    <property type="component" value="Unassembled WGS sequence"/>
</dbReference>
<comment type="caution">
    <text evidence="12">The sequence shown here is derived from an EMBL/GenBank/DDBJ whole genome shotgun (WGS) entry which is preliminary data.</text>
</comment>
<comment type="catalytic activity">
    <reaction evidence="1 9">
        <text>S-ubiquitinyl-[E2 ubiquitin-conjugating enzyme]-L-cysteine + [acceptor protein]-L-lysine = [E2 ubiquitin-conjugating enzyme]-L-cysteine + N(6)-ubiquitinyl-[acceptor protein]-L-lysine.</text>
        <dbReference type="EC" id="2.3.2.27"/>
    </reaction>
</comment>
<keyword evidence="7 9" id="KW-0862">Zinc</keyword>
<feature type="region of interest" description="Disordered" evidence="10">
    <location>
        <begin position="391"/>
        <end position="424"/>
    </location>
</feature>
<dbReference type="AlphaFoldDB" id="A0AAV3P5L5"/>
<keyword evidence="13" id="KW-1185">Reference proteome</keyword>
<comment type="domain">
    <text evidence="9">The RING-type zinc finger domain is responsible for E3 ligase activity.</text>
</comment>
<evidence type="ECO:0000256" key="6">
    <source>
        <dbReference type="ARBA" id="ARBA00022786"/>
    </source>
</evidence>
<dbReference type="GO" id="GO:0061630">
    <property type="term" value="F:ubiquitin protein ligase activity"/>
    <property type="evidence" value="ECO:0007669"/>
    <property type="project" value="UniProtKB-UniRule"/>
</dbReference>
<keyword evidence="4 9" id="KW-0479">Metal-binding</keyword>
<gene>
    <name evidence="12" type="ORF">LIER_05521</name>
</gene>
<dbReference type="Gene3D" id="3.30.40.10">
    <property type="entry name" value="Zinc/RING finger domain, C3HC4 (zinc finger)"/>
    <property type="match status" value="1"/>
</dbReference>
<dbReference type="SMART" id="SM00184">
    <property type="entry name" value="RING"/>
    <property type="match status" value="1"/>
</dbReference>
<dbReference type="EMBL" id="BAABME010000760">
    <property type="protein sequence ID" value="GAA0145293.1"/>
    <property type="molecule type" value="Genomic_DNA"/>
</dbReference>
<keyword evidence="5 8" id="KW-0863">Zinc-finger</keyword>
<dbReference type="SUPFAM" id="SSF57850">
    <property type="entry name" value="RING/U-box"/>
    <property type="match status" value="1"/>
</dbReference>
<accession>A0AAV3P5L5</accession>
<dbReference type="Pfam" id="PF13445">
    <property type="entry name" value="zf-RING_UBOX"/>
    <property type="match status" value="1"/>
</dbReference>
<organism evidence="12 13">
    <name type="scientific">Lithospermum erythrorhizon</name>
    <name type="common">Purple gromwell</name>
    <name type="synonym">Lithospermum officinale var. erythrorhizon</name>
    <dbReference type="NCBI Taxonomy" id="34254"/>
    <lineage>
        <taxon>Eukaryota</taxon>
        <taxon>Viridiplantae</taxon>
        <taxon>Streptophyta</taxon>
        <taxon>Embryophyta</taxon>
        <taxon>Tracheophyta</taxon>
        <taxon>Spermatophyta</taxon>
        <taxon>Magnoliopsida</taxon>
        <taxon>eudicotyledons</taxon>
        <taxon>Gunneridae</taxon>
        <taxon>Pentapetalae</taxon>
        <taxon>asterids</taxon>
        <taxon>lamiids</taxon>
        <taxon>Boraginales</taxon>
        <taxon>Boraginaceae</taxon>
        <taxon>Boraginoideae</taxon>
        <taxon>Lithospermeae</taxon>
        <taxon>Lithospermum</taxon>
    </lineage>
</organism>
<evidence type="ECO:0000256" key="10">
    <source>
        <dbReference type="SAM" id="MobiDB-lite"/>
    </source>
</evidence>
<dbReference type="InterPro" id="IPR001841">
    <property type="entry name" value="Znf_RING"/>
</dbReference>
<evidence type="ECO:0000259" key="11">
    <source>
        <dbReference type="PROSITE" id="PS50089"/>
    </source>
</evidence>
<dbReference type="InterPro" id="IPR013083">
    <property type="entry name" value="Znf_RING/FYVE/PHD"/>
</dbReference>
<keyword evidence="3 9" id="KW-0808">Transferase</keyword>
<evidence type="ECO:0000313" key="13">
    <source>
        <dbReference type="Proteomes" id="UP001454036"/>
    </source>
</evidence>
<evidence type="ECO:0000256" key="8">
    <source>
        <dbReference type="PROSITE-ProRule" id="PRU00175"/>
    </source>
</evidence>
<evidence type="ECO:0000256" key="7">
    <source>
        <dbReference type="ARBA" id="ARBA00022833"/>
    </source>
</evidence>
<keyword evidence="6 9" id="KW-0833">Ubl conjugation pathway</keyword>